<protein>
    <recommendedName>
        <fullName evidence="3">ATPase AAA-type core domain-containing protein</fullName>
    </recommendedName>
</protein>
<dbReference type="Proteomes" id="UP000799423">
    <property type="component" value="Unassembled WGS sequence"/>
</dbReference>
<dbReference type="GO" id="GO:0016887">
    <property type="term" value="F:ATP hydrolysis activity"/>
    <property type="evidence" value="ECO:0007669"/>
    <property type="project" value="InterPro"/>
</dbReference>
<dbReference type="Gene3D" id="3.40.50.300">
    <property type="entry name" value="P-loop containing nucleotide triphosphate hydrolases"/>
    <property type="match status" value="1"/>
</dbReference>
<dbReference type="OrthoDB" id="10251412at2759"/>
<gene>
    <name evidence="4" type="ORF">T440DRAFT_479340</name>
</gene>
<feature type="domain" description="ATPase AAA-type core" evidence="3">
    <location>
        <begin position="384"/>
        <end position="432"/>
    </location>
</feature>
<dbReference type="AlphaFoldDB" id="A0A6A7B790"/>
<dbReference type="InterPro" id="IPR027417">
    <property type="entry name" value="P-loop_NTPase"/>
</dbReference>
<feature type="region of interest" description="Disordered" evidence="2">
    <location>
        <begin position="291"/>
        <end position="310"/>
    </location>
</feature>
<dbReference type="InterPro" id="IPR050747">
    <property type="entry name" value="Mitochondrial_chaperone_BCS1"/>
</dbReference>
<feature type="compositionally biased region" description="Gly residues" evidence="2">
    <location>
        <begin position="9"/>
        <end position="18"/>
    </location>
</feature>
<evidence type="ECO:0000256" key="1">
    <source>
        <dbReference type="RuleBase" id="RU003651"/>
    </source>
</evidence>
<feature type="region of interest" description="Disordered" evidence="2">
    <location>
        <begin position="1"/>
        <end position="23"/>
    </location>
</feature>
<dbReference type="InterPro" id="IPR003960">
    <property type="entry name" value="ATPase_AAA_CS"/>
</dbReference>
<organism evidence="4 5">
    <name type="scientific">Plenodomus tracheiphilus IPT5</name>
    <dbReference type="NCBI Taxonomy" id="1408161"/>
    <lineage>
        <taxon>Eukaryota</taxon>
        <taxon>Fungi</taxon>
        <taxon>Dikarya</taxon>
        <taxon>Ascomycota</taxon>
        <taxon>Pezizomycotina</taxon>
        <taxon>Dothideomycetes</taxon>
        <taxon>Pleosporomycetidae</taxon>
        <taxon>Pleosporales</taxon>
        <taxon>Pleosporineae</taxon>
        <taxon>Leptosphaeriaceae</taxon>
        <taxon>Plenodomus</taxon>
    </lineage>
</organism>
<keyword evidence="1" id="KW-0067">ATP-binding</keyword>
<dbReference type="SUPFAM" id="SSF52540">
    <property type="entry name" value="P-loop containing nucleoside triphosphate hydrolases"/>
    <property type="match status" value="1"/>
</dbReference>
<evidence type="ECO:0000313" key="4">
    <source>
        <dbReference type="EMBL" id="KAF2850255.1"/>
    </source>
</evidence>
<dbReference type="PROSITE" id="PS00674">
    <property type="entry name" value="AAA"/>
    <property type="match status" value="1"/>
</dbReference>
<name>A0A6A7B790_9PLEO</name>
<dbReference type="EMBL" id="MU006307">
    <property type="protein sequence ID" value="KAF2850255.1"/>
    <property type="molecule type" value="Genomic_DNA"/>
</dbReference>
<dbReference type="PANTHER" id="PTHR23070">
    <property type="entry name" value="BCS1 AAA-TYPE ATPASE"/>
    <property type="match status" value="1"/>
</dbReference>
<keyword evidence="5" id="KW-1185">Reference proteome</keyword>
<accession>A0A6A7B790</accession>
<dbReference type="InterPro" id="IPR003959">
    <property type="entry name" value="ATPase_AAA_core"/>
</dbReference>
<comment type="similarity">
    <text evidence="1">Belongs to the AAA ATPase family.</text>
</comment>
<proteinExistence type="inferred from homology"/>
<feature type="compositionally biased region" description="Polar residues" evidence="2">
    <location>
        <begin position="293"/>
        <end position="310"/>
    </location>
</feature>
<keyword evidence="1" id="KW-0547">Nucleotide-binding</keyword>
<evidence type="ECO:0000313" key="5">
    <source>
        <dbReference type="Proteomes" id="UP000799423"/>
    </source>
</evidence>
<evidence type="ECO:0000256" key="2">
    <source>
        <dbReference type="SAM" id="MobiDB-lite"/>
    </source>
</evidence>
<sequence>MSSQTLGVGRVGASGEGHGNQQPVDLVVPSSPAAWIVWCIGKIQNNQNNWLLASMESSLFQASRQTIQSRYGVDVRVIVTGFAAIQAGAKIVPGAFNAIFDRFKQQITSSIEIPASDQELQRSLLEFLRNKSIQPGSRWPRLSGQHELSDTNGVYRPVSGHTKQTFLHHKNIFWLEASDTFLPNPNPRLRQADGASMLIRCAGTSNEPVKALMKEVKELVASSGRIPMQKRMLEEVKHSHRWKRALSTIDMDPKMLNAIQIPEHPIVEAIYFTGRQVLDIDCAGAQVGDRSKAVQQSNDGKSDSNTTQQDCARHDAIIKALEEKVERLLQNHIKEIGARQDRFEEYTKSQSQFADDYNDDRHASWGEANWDSTDNTPALKFNSAKQVSLSGLLNVIDDAAAAEGRLLVMTTNAPKRLDAALIRMGRIDRAFHNDFATKETAELTFKRIFGRDACTRYTVEAIDRFAKAFKDQFPAHSKIPTSTVSAYCAQYRGRPREAVRVFPEYLRVGDAAFAYSIDDLVEEDGIAYNEPESYDAADLAVGPEDRVGDATADTVSAAKPTALARHLPALTNPRTFSQSCRVFP</sequence>
<reference evidence="4" key="1">
    <citation type="submission" date="2020-01" db="EMBL/GenBank/DDBJ databases">
        <authorList>
            <consortium name="DOE Joint Genome Institute"/>
            <person name="Haridas S."/>
            <person name="Albert R."/>
            <person name="Binder M."/>
            <person name="Bloem J."/>
            <person name="Labutti K."/>
            <person name="Salamov A."/>
            <person name="Andreopoulos B."/>
            <person name="Baker S.E."/>
            <person name="Barry K."/>
            <person name="Bills G."/>
            <person name="Bluhm B.H."/>
            <person name="Cannon C."/>
            <person name="Castanera R."/>
            <person name="Culley D.E."/>
            <person name="Daum C."/>
            <person name="Ezra D."/>
            <person name="Gonzalez J.B."/>
            <person name="Henrissat B."/>
            <person name="Kuo A."/>
            <person name="Liang C."/>
            <person name="Lipzen A."/>
            <person name="Lutzoni F."/>
            <person name="Magnuson J."/>
            <person name="Mondo S."/>
            <person name="Nolan M."/>
            <person name="Ohm R."/>
            <person name="Pangilinan J."/>
            <person name="Park H.-J."/>
            <person name="Ramirez L."/>
            <person name="Alfaro M."/>
            <person name="Sun H."/>
            <person name="Tritt A."/>
            <person name="Yoshinaga Y."/>
            <person name="Zwiers L.-H."/>
            <person name="Turgeon B.G."/>
            <person name="Goodwin S.B."/>
            <person name="Spatafora J.W."/>
            <person name="Crous P.W."/>
            <person name="Grigoriev I.V."/>
        </authorList>
    </citation>
    <scope>NUCLEOTIDE SEQUENCE</scope>
    <source>
        <strain evidence="4">IPT5</strain>
    </source>
</reference>
<dbReference type="GO" id="GO:0005524">
    <property type="term" value="F:ATP binding"/>
    <property type="evidence" value="ECO:0007669"/>
    <property type="project" value="UniProtKB-KW"/>
</dbReference>
<evidence type="ECO:0000259" key="3">
    <source>
        <dbReference type="Pfam" id="PF00004"/>
    </source>
</evidence>
<dbReference type="Pfam" id="PF00004">
    <property type="entry name" value="AAA"/>
    <property type="match status" value="1"/>
</dbReference>